<feature type="signal peptide" evidence="2">
    <location>
        <begin position="1"/>
        <end position="20"/>
    </location>
</feature>
<accession>A0ABT7WIH4</accession>
<evidence type="ECO:0000259" key="3">
    <source>
        <dbReference type="Pfam" id="PF13505"/>
    </source>
</evidence>
<evidence type="ECO:0000256" key="2">
    <source>
        <dbReference type="SAM" id="SignalP"/>
    </source>
</evidence>
<evidence type="ECO:0000256" key="1">
    <source>
        <dbReference type="ARBA" id="ARBA00022729"/>
    </source>
</evidence>
<keyword evidence="5" id="KW-1185">Reference proteome</keyword>
<comment type="caution">
    <text evidence="4">The sequence shown here is derived from an EMBL/GenBank/DDBJ whole genome shotgun (WGS) entry which is preliminary data.</text>
</comment>
<name>A0ABT7WIH4_9FLAO</name>
<protein>
    <submittedName>
        <fullName evidence="4">Outer membrane beta-barrel protein</fullName>
    </submittedName>
</protein>
<dbReference type="Gene3D" id="2.40.160.20">
    <property type="match status" value="1"/>
</dbReference>
<feature type="chain" id="PRO_5045958970" evidence="2">
    <location>
        <begin position="21"/>
        <end position="196"/>
    </location>
</feature>
<feature type="domain" description="Outer membrane protein beta-barrel" evidence="3">
    <location>
        <begin position="7"/>
        <end position="195"/>
    </location>
</feature>
<sequence length="196" mass="21873">MKRRYLTALLLLVFTLTAYSQSKFAITYSVAFPTGETSELFPSTSWRGVDVDYSKLLNDNFGVGFSTGWRVFSDNLGYLTETAGTESVSGFRYNYLNSFPVFATGTYFFDTSGNFEPYASLGVGLVYNRLEQDVGLFTSKNTAWQFGLRPELGMDYQIGYQGVGIRAALRYQYVASGGDVPSLPFFSFNVGVVWKN</sequence>
<evidence type="ECO:0000313" key="5">
    <source>
        <dbReference type="Proteomes" id="UP001174839"/>
    </source>
</evidence>
<dbReference type="SUPFAM" id="SSF56925">
    <property type="entry name" value="OMPA-like"/>
    <property type="match status" value="1"/>
</dbReference>
<gene>
    <name evidence="4" type="ORF">QU605_14720</name>
</gene>
<reference evidence="4" key="1">
    <citation type="submission" date="2023-06" db="EMBL/GenBank/DDBJ databases">
        <title>Robiginitalea aurantiacus sp. nov. and Algoriphagus sediminis sp. nov., isolated from coastal sediment.</title>
        <authorList>
            <person name="Zhou Z.Y."/>
            <person name="An J."/>
            <person name="Jia Y.W."/>
            <person name="Du Z.J."/>
        </authorList>
    </citation>
    <scope>NUCLEOTIDE SEQUENCE</scope>
    <source>
        <strain evidence="4">M39</strain>
    </source>
</reference>
<proteinExistence type="predicted"/>
<organism evidence="4 5">
    <name type="scientific">Robiginitalea aurantiaca</name>
    <dbReference type="NCBI Taxonomy" id="3056915"/>
    <lineage>
        <taxon>Bacteria</taxon>
        <taxon>Pseudomonadati</taxon>
        <taxon>Bacteroidota</taxon>
        <taxon>Flavobacteriia</taxon>
        <taxon>Flavobacteriales</taxon>
        <taxon>Flavobacteriaceae</taxon>
        <taxon>Robiginitalea</taxon>
    </lineage>
</organism>
<dbReference type="Proteomes" id="UP001174839">
    <property type="component" value="Unassembled WGS sequence"/>
</dbReference>
<keyword evidence="1 2" id="KW-0732">Signal</keyword>
<dbReference type="EMBL" id="JAUDUY010000013">
    <property type="protein sequence ID" value="MDM9632729.1"/>
    <property type="molecule type" value="Genomic_DNA"/>
</dbReference>
<dbReference type="InterPro" id="IPR011250">
    <property type="entry name" value="OMP/PagP_B-barrel"/>
</dbReference>
<dbReference type="Pfam" id="PF13505">
    <property type="entry name" value="OMP_b-brl"/>
    <property type="match status" value="1"/>
</dbReference>
<evidence type="ECO:0000313" key="4">
    <source>
        <dbReference type="EMBL" id="MDM9632729.1"/>
    </source>
</evidence>
<dbReference type="InterPro" id="IPR027385">
    <property type="entry name" value="Beta-barrel_OMP"/>
</dbReference>
<dbReference type="RefSeq" id="WP_289726091.1">
    <property type="nucleotide sequence ID" value="NZ_JAUDUY010000013.1"/>
</dbReference>